<protein>
    <submittedName>
        <fullName evidence="1">Uncharacterized protein</fullName>
    </submittedName>
</protein>
<reference evidence="1 2" key="1">
    <citation type="journal article" date="2024" name="Plant Biotechnol. J.">
        <title>Genome and CRISPR/Cas9 system of a widespread forest tree (Populus alba) in the world.</title>
        <authorList>
            <person name="Liu Y.J."/>
            <person name="Jiang P.F."/>
            <person name="Han X.M."/>
            <person name="Li X.Y."/>
            <person name="Wang H.M."/>
            <person name="Wang Y.J."/>
            <person name="Wang X.X."/>
            <person name="Zeng Q.Y."/>
        </authorList>
    </citation>
    <scope>NUCLEOTIDE SEQUENCE [LARGE SCALE GENOMIC DNA]</scope>
    <source>
        <strain evidence="2">cv. PAL-ZL1</strain>
    </source>
</reference>
<dbReference type="Proteomes" id="UP000309997">
    <property type="component" value="Unassembled WGS sequence"/>
</dbReference>
<accession>A0ACC4CBX7</accession>
<name>A0ACC4CBX7_POPAL</name>
<sequence length="235" mass="25847">MVAASHCALAVAPLAYASCARKRCYVEMWVLVGIVLMIPLVELCNHCLFLLKAFVNIRANVIGWKEVLGLSNLCLRNDLKRGVWSWSEGINYAPALAAATVGIVLAQRATATAIAVACVLTAKGCHTWTLQLKLSPLVAQVCVHFCSFEIASLSTLRTCLDSTRALSDPKWSWREDLQQVVKSRVMLMVTDDTSSSTMESAPLRLTRRIALVTLWSLEIPNGEHGFCNFMLGIHN</sequence>
<dbReference type="EMBL" id="RCHU02000005">
    <property type="protein sequence ID" value="KAL3592158.1"/>
    <property type="molecule type" value="Genomic_DNA"/>
</dbReference>
<organism evidence="1 2">
    <name type="scientific">Populus alba</name>
    <name type="common">White poplar</name>
    <dbReference type="NCBI Taxonomy" id="43335"/>
    <lineage>
        <taxon>Eukaryota</taxon>
        <taxon>Viridiplantae</taxon>
        <taxon>Streptophyta</taxon>
        <taxon>Embryophyta</taxon>
        <taxon>Tracheophyta</taxon>
        <taxon>Spermatophyta</taxon>
        <taxon>Magnoliopsida</taxon>
        <taxon>eudicotyledons</taxon>
        <taxon>Gunneridae</taxon>
        <taxon>Pentapetalae</taxon>
        <taxon>rosids</taxon>
        <taxon>fabids</taxon>
        <taxon>Malpighiales</taxon>
        <taxon>Salicaceae</taxon>
        <taxon>Saliceae</taxon>
        <taxon>Populus</taxon>
    </lineage>
</organism>
<proteinExistence type="predicted"/>
<evidence type="ECO:0000313" key="1">
    <source>
        <dbReference type="EMBL" id="KAL3592158.1"/>
    </source>
</evidence>
<keyword evidence="2" id="KW-1185">Reference proteome</keyword>
<evidence type="ECO:0000313" key="2">
    <source>
        <dbReference type="Proteomes" id="UP000309997"/>
    </source>
</evidence>
<comment type="caution">
    <text evidence="1">The sequence shown here is derived from an EMBL/GenBank/DDBJ whole genome shotgun (WGS) entry which is preliminary data.</text>
</comment>
<gene>
    <name evidence="1" type="ORF">D5086_010798</name>
</gene>